<comment type="caution">
    <text evidence="1">The sequence shown here is derived from an EMBL/GenBank/DDBJ whole genome shotgun (WGS) entry which is preliminary data.</text>
</comment>
<dbReference type="EMBL" id="AVOT02125836">
    <property type="protein sequence ID" value="MBW0587073.1"/>
    <property type="molecule type" value="Genomic_DNA"/>
</dbReference>
<name>A0A9Q3Q6B6_9BASI</name>
<sequence length="129" mass="14719">MVGELKIPSLPSSVHTTSIIPSQLLLSSRDEVFREIKDVGEDVAIYSLHLIQVDIDLPPLSFPASLEKKWDDEEEPEEIETVLKVFPPSYHHYSDVFYKVKAEKPPPHHACDHHIKLEGLLPYTTSDYN</sequence>
<feature type="non-terminal residue" evidence="1">
    <location>
        <position position="1"/>
    </location>
</feature>
<organism evidence="1 2">
    <name type="scientific">Austropuccinia psidii MF-1</name>
    <dbReference type="NCBI Taxonomy" id="1389203"/>
    <lineage>
        <taxon>Eukaryota</taxon>
        <taxon>Fungi</taxon>
        <taxon>Dikarya</taxon>
        <taxon>Basidiomycota</taxon>
        <taxon>Pucciniomycotina</taxon>
        <taxon>Pucciniomycetes</taxon>
        <taxon>Pucciniales</taxon>
        <taxon>Sphaerophragmiaceae</taxon>
        <taxon>Austropuccinia</taxon>
    </lineage>
</organism>
<reference evidence="1" key="1">
    <citation type="submission" date="2021-03" db="EMBL/GenBank/DDBJ databases">
        <title>Draft genome sequence of rust myrtle Austropuccinia psidii MF-1, a brazilian biotype.</title>
        <authorList>
            <person name="Quecine M.C."/>
            <person name="Pachon D.M.R."/>
            <person name="Bonatelli M.L."/>
            <person name="Correr F.H."/>
            <person name="Franceschini L.M."/>
            <person name="Leite T.F."/>
            <person name="Margarido G.R.A."/>
            <person name="Almeida C.A."/>
            <person name="Ferrarezi J.A."/>
            <person name="Labate C.A."/>
        </authorList>
    </citation>
    <scope>NUCLEOTIDE SEQUENCE</scope>
    <source>
        <strain evidence="1">MF-1</strain>
    </source>
</reference>
<accession>A0A9Q3Q6B6</accession>
<keyword evidence="2" id="KW-1185">Reference proteome</keyword>
<dbReference type="AlphaFoldDB" id="A0A9Q3Q6B6"/>
<proteinExistence type="predicted"/>
<protein>
    <submittedName>
        <fullName evidence="1">Uncharacterized protein</fullName>
    </submittedName>
</protein>
<evidence type="ECO:0000313" key="2">
    <source>
        <dbReference type="Proteomes" id="UP000765509"/>
    </source>
</evidence>
<evidence type="ECO:0000313" key="1">
    <source>
        <dbReference type="EMBL" id="MBW0587073.1"/>
    </source>
</evidence>
<gene>
    <name evidence="1" type="ORF">O181_126788</name>
</gene>
<dbReference type="Proteomes" id="UP000765509">
    <property type="component" value="Unassembled WGS sequence"/>
</dbReference>